<feature type="chain" id="PRO_5045376851" evidence="2">
    <location>
        <begin position="19"/>
        <end position="294"/>
    </location>
</feature>
<name>A0ABV7PC91_9BURK</name>
<dbReference type="Pfam" id="PF01497">
    <property type="entry name" value="Peripla_BP_2"/>
    <property type="match status" value="1"/>
</dbReference>
<dbReference type="Proteomes" id="UP001595665">
    <property type="component" value="Unassembled WGS sequence"/>
</dbReference>
<organism evidence="4 5">
    <name type="scientific">Massilia haematophila</name>
    <dbReference type="NCBI Taxonomy" id="457923"/>
    <lineage>
        <taxon>Bacteria</taxon>
        <taxon>Pseudomonadati</taxon>
        <taxon>Pseudomonadota</taxon>
        <taxon>Betaproteobacteria</taxon>
        <taxon>Burkholderiales</taxon>
        <taxon>Oxalobacteraceae</taxon>
        <taxon>Telluria group</taxon>
        <taxon>Massilia</taxon>
    </lineage>
</organism>
<dbReference type="PANTHER" id="PTHR30535">
    <property type="entry name" value="VITAMIN B12-BINDING PROTEIN"/>
    <property type="match status" value="1"/>
</dbReference>
<evidence type="ECO:0000313" key="4">
    <source>
        <dbReference type="EMBL" id="MFC3456770.1"/>
    </source>
</evidence>
<accession>A0ABV7PC91</accession>
<dbReference type="SUPFAM" id="SSF53807">
    <property type="entry name" value="Helical backbone' metal receptor"/>
    <property type="match status" value="1"/>
</dbReference>
<dbReference type="RefSeq" id="WP_312552878.1">
    <property type="nucleotide sequence ID" value="NZ_JBHRVV010000001.1"/>
</dbReference>
<feature type="signal peptide" evidence="2">
    <location>
        <begin position="1"/>
        <end position="18"/>
    </location>
</feature>
<dbReference type="PROSITE" id="PS50983">
    <property type="entry name" value="FE_B12_PBP"/>
    <property type="match status" value="1"/>
</dbReference>
<feature type="domain" description="Fe/B12 periplasmic-binding" evidence="3">
    <location>
        <begin position="38"/>
        <end position="287"/>
    </location>
</feature>
<dbReference type="InterPro" id="IPR054828">
    <property type="entry name" value="Vit_B12_bind_prot"/>
</dbReference>
<sequence length="294" mass="31573">MKALLLVLLALAANLAQAAVTVVDDAGRRVTLARPAQRVISMAPHVTELLFAAGGGARIVGAMNYSDYPAAARSIPLIGSNSQIDLERVIAMKPDLLIVWQSGNTARQIAQLQSLGIPVFHSEPRRLDEVATSLLRFGQLLGTEATAQAAAAEYRAKLAALGARYAGRPPVTVFYQAWDNPLYTLNGEQIASDAIRLCGGTSIFAGLKTIAPQVGVEAVVQKDPEAIVGGKLYTPQDRGLSIWQPYRGMTAVRRDNLFTLDEELLTRPGPRIADGAAALCQRLEEARGKRPLQR</sequence>
<dbReference type="Gene3D" id="3.40.50.1980">
    <property type="entry name" value="Nitrogenase molybdenum iron protein domain"/>
    <property type="match status" value="2"/>
</dbReference>
<dbReference type="PANTHER" id="PTHR30535:SF34">
    <property type="entry name" value="MOLYBDATE-BINDING PROTEIN MOLA"/>
    <property type="match status" value="1"/>
</dbReference>
<gene>
    <name evidence="4" type="ORF">ACFOPH_00695</name>
</gene>
<proteinExistence type="predicted"/>
<comment type="caution">
    <text evidence="4">The sequence shown here is derived from an EMBL/GenBank/DDBJ whole genome shotgun (WGS) entry which is preliminary data.</text>
</comment>
<dbReference type="CDD" id="cd01144">
    <property type="entry name" value="BtuF"/>
    <property type="match status" value="1"/>
</dbReference>
<evidence type="ECO:0000256" key="2">
    <source>
        <dbReference type="SAM" id="SignalP"/>
    </source>
</evidence>
<dbReference type="NCBIfam" id="NF038402">
    <property type="entry name" value="TroA_like"/>
    <property type="match status" value="1"/>
</dbReference>
<dbReference type="InterPro" id="IPR050902">
    <property type="entry name" value="ABC_Transporter_SBP"/>
</dbReference>
<dbReference type="EMBL" id="JBHRVV010000001">
    <property type="protein sequence ID" value="MFC3456770.1"/>
    <property type="molecule type" value="Genomic_DNA"/>
</dbReference>
<reference evidence="5" key="1">
    <citation type="journal article" date="2019" name="Int. J. Syst. Evol. Microbiol.">
        <title>The Global Catalogue of Microorganisms (GCM) 10K type strain sequencing project: providing services to taxonomists for standard genome sequencing and annotation.</title>
        <authorList>
            <consortium name="The Broad Institute Genomics Platform"/>
            <consortium name="The Broad Institute Genome Sequencing Center for Infectious Disease"/>
            <person name="Wu L."/>
            <person name="Ma J."/>
        </authorList>
    </citation>
    <scope>NUCLEOTIDE SEQUENCE [LARGE SCALE GENOMIC DNA]</scope>
    <source>
        <strain evidence="5">CCM 7480</strain>
    </source>
</reference>
<evidence type="ECO:0000259" key="3">
    <source>
        <dbReference type="PROSITE" id="PS50983"/>
    </source>
</evidence>
<evidence type="ECO:0000313" key="5">
    <source>
        <dbReference type="Proteomes" id="UP001595665"/>
    </source>
</evidence>
<dbReference type="InterPro" id="IPR002491">
    <property type="entry name" value="ABC_transptr_periplasmic_BD"/>
</dbReference>
<keyword evidence="5" id="KW-1185">Reference proteome</keyword>
<keyword evidence="1 2" id="KW-0732">Signal</keyword>
<evidence type="ECO:0000256" key="1">
    <source>
        <dbReference type="ARBA" id="ARBA00022729"/>
    </source>
</evidence>
<protein>
    <submittedName>
        <fullName evidence="4">Cobalamin-binding protein</fullName>
    </submittedName>
</protein>